<name>A0AAV2Q3Y3_MEGNR</name>
<accession>A0AAV2Q3Y3</accession>
<sequence>MWIWIATGVAFVAWTWMRSSSHTRLLDPRGRLVVVTGCDSGIGLMLALALHNAGCSVLATCLQPDGEGATKLAASGIQVTRLDLRDVSTISSLGQAVATMEDQGQKLWCVVNNAGVLTLARFEWQTTDIILGQLQVNLCGAILVTKTLIPTLKKNKGRIVFVSSPQAILSSPNMAVYCASKSGLESFADGLRREEPAIKVLVVRPFALPMRTGILQNNAQQLRTMQQQMDQNAISEYGPEIKAMEEAFQQCVGKVKSTDEISERLSKCFLSAILSEQPRLFYDIAPVMPVFLLKLLCMLPNFIVDHLVARGTHLSIIDMANPDS</sequence>
<dbReference type="EMBL" id="CAXKWB010003099">
    <property type="protein sequence ID" value="CAL4068356.1"/>
    <property type="molecule type" value="Genomic_DNA"/>
</dbReference>
<dbReference type="PROSITE" id="PS00061">
    <property type="entry name" value="ADH_SHORT"/>
    <property type="match status" value="1"/>
</dbReference>
<evidence type="ECO:0000256" key="2">
    <source>
        <dbReference type="RuleBase" id="RU000363"/>
    </source>
</evidence>
<reference evidence="3 4" key="1">
    <citation type="submission" date="2024-05" db="EMBL/GenBank/DDBJ databases">
        <authorList>
            <person name="Wallberg A."/>
        </authorList>
    </citation>
    <scope>NUCLEOTIDE SEQUENCE [LARGE SCALE GENOMIC DNA]</scope>
</reference>
<dbReference type="Pfam" id="PF00106">
    <property type="entry name" value="adh_short"/>
    <property type="match status" value="1"/>
</dbReference>
<dbReference type="PANTHER" id="PTHR43313:SF36">
    <property type="entry name" value="D-BETA-HYDROXYBUTYRATE DEHYDROGENASE, MITOCHONDRIAL"/>
    <property type="match status" value="1"/>
</dbReference>
<protein>
    <submittedName>
        <fullName evidence="3">Uncharacterized protein</fullName>
    </submittedName>
</protein>
<organism evidence="3 4">
    <name type="scientific">Meganyctiphanes norvegica</name>
    <name type="common">Northern krill</name>
    <name type="synonym">Thysanopoda norvegica</name>
    <dbReference type="NCBI Taxonomy" id="48144"/>
    <lineage>
        <taxon>Eukaryota</taxon>
        <taxon>Metazoa</taxon>
        <taxon>Ecdysozoa</taxon>
        <taxon>Arthropoda</taxon>
        <taxon>Crustacea</taxon>
        <taxon>Multicrustacea</taxon>
        <taxon>Malacostraca</taxon>
        <taxon>Eumalacostraca</taxon>
        <taxon>Eucarida</taxon>
        <taxon>Euphausiacea</taxon>
        <taxon>Euphausiidae</taxon>
        <taxon>Meganyctiphanes</taxon>
    </lineage>
</organism>
<dbReference type="AlphaFoldDB" id="A0AAV2Q3Y3"/>
<gene>
    <name evidence="3" type="ORF">MNOR_LOCUS7158</name>
</gene>
<evidence type="ECO:0000313" key="3">
    <source>
        <dbReference type="EMBL" id="CAL4068356.1"/>
    </source>
</evidence>
<proteinExistence type="inferred from homology"/>
<comment type="caution">
    <text evidence="3">The sequence shown here is derived from an EMBL/GenBank/DDBJ whole genome shotgun (WGS) entry which is preliminary data.</text>
</comment>
<dbReference type="InterPro" id="IPR002347">
    <property type="entry name" value="SDR_fam"/>
</dbReference>
<dbReference type="PANTHER" id="PTHR43313">
    <property type="entry name" value="SHORT-CHAIN DEHYDROGENASE/REDUCTASE FAMILY 9C"/>
    <property type="match status" value="1"/>
</dbReference>
<dbReference type="GO" id="GO:0008202">
    <property type="term" value="P:steroid metabolic process"/>
    <property type="evidence" value="ECO:0007669"/>
    <property type="project" value="TreeGrafter"/>
</dbReference>
<evidence type="ECO:0000313" key="4">
    <source>
        <dbReference type="Proteomes" id="UP001497623"/>
    </source>
</evidence>
<keyword evidence="4" id="KW-1185">Reference proteome</keyword>
<evidence type="ECO:0000256" key="1">
    <source>
        <dbReference type="ARBA" id="ARBA00023002"/>
    </source>
</evidence>
<dbReference type="InterPro" id="IPR020904">
    <property type="entry name" value="Sc_DH/Rdtase_CS"/>
</dbReference>
<dbReference type="GO" id="GO:0016491">
    <property type="term" value="F:oxidoreductase activity"/>
    <property type="evidence" value="ECO:0007669"/>
    <property type="project" value="UniProtKB-KW"/>
</dbReference>
<dbReference type="SUPFAM" id="SSF51735">
    <property type="entry name" value="NAD(P)-binding Rossmann-fold domains"/>
    <property type="match status" value="1"/>
</dbReference>
<dbReference type="Gene3D" id="3.40.50.720">
    <property type="entry name" value="NAD(P)-binding Rossmann-like Domain"/>
    <property type="match status" value="1"/>
</dbReference>
<dbReference type="PRINTS" id="PR00080">
    <property type="entry name" value="SDRFAMILY"/>
</dbReference>
<dbReference type="PRINTS" id="PR00081">
    <property type="entry name" value="GDHRDH"/>
</dbReference>
<dbReference type="Proteomes" id="UP001497623">
    <property type="component" value="Unassembled WGS sequence"/>
</dbReference>
<dbReference type="InterPro" id="IPR036291">
    <property type="entry name" value="NAD(P)-bd_dom_sf"/>
</dbReference>
<keyword evidence="1" id="KW-0560">Oxidoreductase</keyword>
<comment type="similarity">
    <text evidence="2">Belongs to the short-chain dehydrogenases/reductases (SDR) family.</text>
</comment>